<accession>A0A8D8KMP9</accession>
<keyword evidence="1" id="KW-0812">Transmembrane</keyword>
<dbReference type="AlphaFoldDB" id="A0A8D8KMP9"/>
<proteinExistence type="predicted"/>
<dbReference type="EMBL" id="HBUE01218475">
    <property type="protein sequence ID" value="CAG6538382.1"/>
    <property type="molecule type" value="Transcribed_RNA"/>
</dbReference>
<name>A0A8D8KMP9_CULPI</name>
<feature type="transmembrane region" description="Helical" evidence="1">
    <location>
        <begin position="37"/>
        <end position="59"/>
    </location>
</feature>
<organism evidence="2">
    <name type="scientific">Culex pipiens</name>
    <name type="common">House mosquito</name>
    <dbReference type="NCBI Taxonomy" id="7175"/>
    <lineage>
        <taxon>Eukaryota</taxon>
        <taxon>Metazoa</taxon>
        <taxon>Ecdysozoa</taxon>
        <taxon>Arthropoda</taxon>
        <taxon>Hexapoda</taxon>
        <taxon>Insecta</taxon>
        <taxon>Pterygota</taxon>
        <taxon>Neoptera</taxon>
        <taxon>Endopterygota</taxon>
        <taxon>Diptera</taxon>
        <taxon>Nematocera</taxon>
        <taxon>Culicoidea</taxon>
        <taxon>Culicidae</taxon>
        <taxon>Culicinae</taxon>
        <taxon>Culicini</taxon>
        <taxon>Culex</taxon>
        <taxon>Culex</taxon>
    </lineage>
</organism>
<dbReference type="EMBL" id="HBUE01325043">
    <property type="protein sequence ID" value="CAG6590397.1"/>
    <property type="molecule type" value="Transcribed_RNA"/>
</dbReference>
<evidence type="ECO:0000313" key="2">
    <source>
        <dbReference type="EMBL" id="CAG6590397.1"/>
    </source>
</evidence>
<evidence type="ECO:0000256" key="1">
    <source>
        <dbReference type="SAM" id="Phobius"/>
    </source>
</evidence>
<sequence>MYNFRCLRFSTPSSFQREIDDRDDDDDDVCCRSRLKIIFFCSELAFFFCYFVSAIADFFRKFMKSSSEPRFANLEMGNLRFFATIRYSLLTFYNELTRARLKLTKSVEISPVSTTLHAKKRLEKILY</sequence>
<keyword evidence="1" id="KW-0472">Membrane</keyword>
<reference evidence="2" key="1">
    <citation type="submission" date="2021-05" db="EMBL/GenBank/DDBJ databases">
        <authorList>
            <person name="Alioto T."/>
            <person name="Alioto T."/>
            <person name="Gomez Garrido J."/>
        </authorList>
    </citation>
    <scope>NUCLEOTIDE SEQUENCE</scope>
</reference>
<keyword evidence="1" id="KW-1133">Transmembrane helix</keyword>
<protein>
    <submittedName>
        <fullName evidence="2">(northern house mosquito) hypothetical protein</fullName>
    </submittedName>
</protein>